<sequence>MSAKHMESLVFVLLFTVVLMVWMRDGSQAGMSAPQACSPRVARGGEQVLADVSWSALCSQLVTIPDRGPWSVRFRRDRRIDSGRSRLLLHVN</sequence>
<dbReference type="EMBL" id="FP929003">
    <property type="protein sequence ID" value="CBK43402.1"/>
    <property type="molecule type" value="Genomic_DNA"/>
</dbReference>
<dbReference type="HOGENOM" id="CLU_2407821_0_0_0"/>
<dbReference type="Proteomes" id="UP000001660">
    <property type="component" value="Chromosome"/>
</dbReference>
<dbReference type="STRING" id="330214.NIDE3724"/>
<evidence type="ECO:0000313" key="1">
    <source>
        <dbReference type="EMBL" id="CBK43402.1"/>
    </source>
</evidence>
<reference evidence="1 2" key="1">
    <citation type="journal article" date="2010" name="Proc. Natl. Acad. Sci. U.S.A.">
        <title>A Nitrospira metagenome illuminates the physiology and evolution of globally important nitrite-oxidizing bacteria.</title>
        <authorList>
            <person name="Lucker S."/>
            <person name="Wagner M."/>
            <person name="Maixner F."/>
            <person name="Pelletier E."/>
            <person name="Koch H."/>
            <person name="Vacherie B."/>
            <person name="Rattei T."/>
            <person name="Sinninghe Damste J."/>
            <person name="Spieck E."/>
            <person name="Le Paslier D."/>
            <person name="Daims H."/>
        </authorList>
    </citation>
    <scope>NUCLEOTIDE SEQUENCE [LARGE SCALE GENOMIC DNA]</scope>
</reference>
<dbReference type="AlphaFoldDB" id="D8P7Q6"/>
<dbReference type="KEGG" id="nde:NIDE3724"/>
<organism evidence="1 2">
    <name type="scientific">Nitrospira defluvii</name>
    <dbReference type="NCBI Taxonomy" id="330214"/>
    <lineage>
        <taxon>Bacteria</taxon>
        <taxon>Pseudomonadati</taxon>
        <taxon>Nitrospirota</taxon>
        <taxon>Nitrospiria</taxon>
        <taxon>Nitrospirales</taxon>
        <taxon>Nitrospiraceae</taxon>
        <taxon>Nitrospira</taxon>
    </lineage>
</organism>
<evidence type="ECO:0000313" key="2">
    <source>
        <dbReference type="Proteomes" id="UP000001660"/>
    </source>
</evidence>
<protein>
    <submittedName>
        <fullName evidence="1">Uncharacterized protein</fullName>
    </submittedName>
</protein>
<name>D8P7Q6_9BACT</name>
<gene>
    <name evidence="1" type="ORF">NIDE3724</name>
</gene>
<keyword evidence="2" id="KW-1185">Reference proteome</keyword>
<proteinExistence type="predicted"/>
<accession>D8P7Q6</accession>